<dbReference type="PANTHER" id="PTHR11439">
    <property type="entry name" value="GAG-POL-RELATED RETROTRANSPOSON"/>
    <property type="match status" value="1"/>
</dbReference>
<sequence>MHDPRESDMLALKCILHYLHVTIVQSLFIRPSHVDILLSYSDSDYSTTCWFTFGFCVYLGDNLVSWSSKRPHIISRSSAKAECRGVANVVAEVG</sequence>
<name>A0A9R1WUA9_LACSA</name>
<dbReference type="Proteomes" id="UP000235145">
    <property type="component" value="Unassembled WGS sequence"/>
</dbReference>
<organism evidence="1 2">
    <name type="scientific">Lactuca sativa</name>
    <name type="common">Garden lettuce</name>
    <dbReference type="NCBI Taxonomy" id="4236"/>
    <lineage>
        <taxon>Eukaryota</taxon>
        <taxon>Viridiplantae</taxon>
        <taxon>Streptophyta</taxon>
        <taxon>Embryophyta</taxon>
        <taxon>Tracheophyta</taxon>
        <taxon>Spermatophyta</taxon>
        <taxon>Magnoliopsida</taxon>
        <taxon>eudicotyledons</taxon>
        <taxon>Gunneridae</taxon>
        <taxon>Pentapetalae</taxon>
        <taxon>asterids</taxon>
        <taxon>campanulids</taxon>
        <taxon>Asterales</taxon>
        <taxon>Asteraceae</taxon>
        <taxon>Cichorioideae</taxon>
        <taxon>Cichorieae</taxon>
        <taxon>Lactucinae</taxon>
        <taxon>Lactuca</taxon>
    </lineage>
</organism>
<proteinExistence type="predicted"/>
<dbReference type="PANTHER" id="PTHR11439:SF524">
    <property type="entry name" value="RNA-DIRECTED DNA POLYMERASE, PROTEIN KINASE RLK-PELLE-DLSV FAMILY"/>
    <property type="match status" value="1"/>
</dbReference>
<gene>
    <name evidence="1" type="ORF">LSAT_V11C800392410</name>
</gene>
<evidence type="ECO:0000313" key="2">
    <source>
        <dbReference type="Proteomes" id="UP000235145"/>
    </source>
</evidence>
<keyword evidence="2" id="KW-1185">Reference proteome</keyword>
<comment type="caution">
    <text evidence="1">The sequence shown here is derived from an EMBL/GenBank/DDBJ whole genome shotgun (WGS) entry which is preliminary data.</text>
</comment>
<dbReference type="AlphaFoldDB" id="A0A9R1WUA9"/>
<reference evidence="1 2" key="1">
    <citation type="journal article" date="2017" name="Nat. Commun.">
        <title>Genome assembly with in vitro proximity ligation data and whole-genome triplication in lettuce.</title>
        <authorList>
            <person name="Reyes-Chin-Wo S."/>
            <person name="Wang Z."/>
            <person name="Yang X."/>
            <person name="Kozik A."/>
            <person name="Arikit S."/>
            <person name="Song C."/>
            <person name="Xia L."/>
            <person name="Froenicke L."/>
            <person name="Lavelle D.O."/>
            <person name="Truco M.J."/>
            <person name="Xia R."/>
            <person name="Zhu S."/>
            <person name="Xu C."/>
            <person name="Xu H."/>
            <person name="Xu X."/>
            <person name="Cox K."/>
            <person name="Korf I."/>
            <person name="Meyers B.C."/>
            <person name="Michelmore R.W."/>
        </authorList>
    </citation>
    <scope>NUCLEOTIDE SEQUENCE [LARGE SCALE GENOMIC DNA]</scope>
    <source>
        <strain evidence="2">cv. Salinas</strain>
        <tissue evidence="1">Seedlings</tissue>
    </source>
</reference>
<accession>A0A9R1WUA9</accession>
<dbReference type="EMBL" id="NBSK02000008">
    <property type="protein sequence ID" value="KAJ0189295.1"/>
    <property type="molecule type" value="Genomic_DNA"/>
</dbReference>
<evidence type="ECO:0000313" key="1">
    <source>
        <dbReference type="EMBL" id="KAJ0189295.1"/>
    </source>
</evidence>
<protein>
    <submittedName>
        <fullName evidence="1">Uncharacterized protein</fullName>
    </submittedName>
</protein>